<name>A0A2P2NQ24_RHIMU</name>
<organism evidence="2">
    <name type="scientific">Rhizophora mucronata</name>
    <name type="common">Asiatic mangrove</name>
    <dbReference type="NCBI Taxonomy" id="61149"/>
    <lineage>
        <taxon>Eukaryota</taxon>
        <taxon>Viridiplantae</taxon>
        <taxon>Streptophyta</taxon>
        <taxon>Embryophyta</taxon>
        <taxon>Tracheophyta</taxon>
        <taxon>Spermatophyta</taxon>
        <taxon>Magnoliopsida</taxon>
        <taxon>eudicotyledons</taxon>
        <taxon>Gunneridae</taxon>
        <taxon>Pentapetalae</taxon>
        <taxon>rosids</taxon>
        <taxon>fabids</taxon>
        <taxon>Malpighiales</taxon>
        <taxon>Rhizophoraceae</taxon>
        <taxon>Rhizophora</taxon>
    </lineage>
</organism>
<evidence type="ECO:0000313" key="2">
    <source>
        <dbReference type="EMBL" id="MBX44583.1"/>
    </source>
</evidence>
<reference evidence="2" key="1">
    <citation type="submission" date="2018-02" db="EMBL/GenBank/DDBJ databases">
        <title>Rhizophora mucronata_Transcriptome.</title>
        <authorList>
            <person name="Meera S.P."/>
            <person name="Sreeshan A."/>
            <person name="Augustine A."/>
        </authorList>
    </citation>
    <scope>NUCLEOTIDE SEQUENCE</scope>
    <source>
        <tissue evidence="2">Leaf</tissue>
    </source>
</reference>
<dbReference type="EMBL" id="GGEC01064099">
    <property type="protein sequence ID" value="MBX44583.1"/>
    <property type="molecule type" value="Transcribed_RNA"/>
</dbReference>
<feature type="region of interest" description="Disordered" evidence="1">
    <location>
        <begin position="18"/>
        <end position="47"/>
    </location>
</feature>
<sequence length="47" mass="4816">MNLPTAYPPPGNLHIVSPTASSSSSSWLLSPKSRPFLDASSSTAGNS</sequence>
<evidence type="ECO:0000256" key="1">
    <source>
        <dbReference type="SAM" id="MobiDB-lite"/>
    </source>
</evidence>
<protein>
    <submittedName>
        <fullName evidence="2">Uncharacterized protein</fullName>
    </submittedName>
</protein>
<feature type="compositionally biased region" description="Low complexity" evidence="1">
    <location>
        <begin position="18"/>
        <end position="33"/>
    </location>
</feature>
<dbReference type="AlphaFoldDB" id="A0A2P2NQ24"/>
<proteinExistence type="predicted"/>
<accession>A0A2P2NQ24</accession>